<dbReference type="Proteomes" id="UP000003688">
    <property type="component" value="Unassembled WGS sequence"/>
</dbReference>
<accession>B9XER1</accession>
<proteinExistence type="predicted"/>
<evidence type="ECO:0000259" key="1">
    <source>
        <dbReference type="Pfam" id="PF13657"/>
    </source>
</evidence>
<dbReference type="EMBL" id="ABOX02000008">
    <property type="protein sequence ID" value="EEF61775.1"/>
    <property type="molecule type" value="Genomic_DNA"/>
</dbReference>
<name>B9XER1_PEDPL</name>
<dbReference type="AlphaFoldDB" id="B9XER1"/>
<comment type="caution">
    <text evidence="2">The sequence shown here is derived from an EMBL/GenBank/DDBJ whole genome shotgun (WGS) entry which is preliminary data.</text>
</comment>
<protein>
    <submittedName>
        <fullName evidence="2">HipA N-terminal domain protein</fullName>
    </submittedName>
</protein>
<organism evidence="2 3">
    <name type="scientific">Pedosphaera parvula (strain Ellin514)</name>
    <dbReference type="NCBI Taxonomy" id="320771"/>
    <lineage>
        <taxon>Bacteria</taxon>
        <taxon>Pseudomonadati</taxon>
        <taxon>Verrucomicrobiota</taxon>
        <taxon>Pedosphaerae</taxon>
        <taxon>Pedosphaerales</taxon>
        <taxon>Pedosphaeraceae</taxon>
        <taxon>Pedosphaera</taxon>
    </lineage>
</organism>
<feature type="domain" description="HipA N-terminal subdomain 1" evidence="1">
    <location>
        <begin position="5"/>
        <end position="98"/>
    </location>
</feature>
<dbReference type="NCBIfam" id="TIGR03071">
    <property type="entry name" value="couple_hipA"/>
    <property type="match status" value="1"/>
</dbReference>
<sequence>MRKAEVFQQNELAGLLEELSPSEYRFSYATNYAGEPISLTLPVRERPYEFQKFPAVFEGLLPEGLLLEAVLRRYKIDRHDLFTQLLVVGENVVGSLTINEVK</sequence>
<dbReference type="InterPro" id="IPR017508">
    <property type="entry name" value="HipA_N1"/>
</dbReference>
<gene>
    <name evidence="2" type="ORF">Cflav_PD4815</name>
</gene>
<reference evidence="2 3" key="1">
    <citation type="journal article" date="2011" name="J. Bacteriol.">
        <title>Genome sequence of 'Pedosphaera parvula' Ellin514, an aerobic Verrucomicrobial isolate from pasture soil.</title>
        <authorList>
            <person name="Kant R."/>
            <person name="van Passel M.W."/>
            <person name="Sangwan P."/>
            <person name="Palva A."/>
            <person name="Lucas S."/>
            <person name="Copeland A."/>
            <person name="Lapidus A."/>
            <person name="Glavina Del Rio T."/>
            <person name="Dalin E."/>
            <person name="Tice H."/>
            <person name="Bruce D."/>
            <person name="Goodwin L."/>
            <person name="Pitluck S."/>
            <person name="Chertkov O."/>
            <person name="Larimer F.W."/>
            <person name="Land M.L."/>
            <person name="Hauser L."/>
            <person name="Brettin T.S."/>
            <person name="Detter J.C."/>
            <person name="Han S."/>
            <person name="de Vos W.M."/>
            <person name="Janssen P.H."/>
            <person name="Smidt H."/>
        </authorList>
    </citation>
    <scope>NUCLEOTIDE SEQUENCE [LARGE SCALE GENOMIC DNA]</scope>
    <source>
        <strain evidence="2 3">Ellin514</strain>
    </source>
</reference>
<dbReference type="STRING" id="320771.Cflav_PD4815"/>
<dbReference type="RefSeq" id="WP_007414309.1">
    <property type="nucleotide sequence ID" value="NZ_ABOX02000008.1"/>
</dbReference>
<dbReference type="OrthoDB" id="196808at2"/>
<evidence type="ECO:0000313" key="2">
    <source>
        <dbReference type="EMBL" id="EEF61775.1"/>
    </source>
</evidence>
<dbReference type="Pfam" id="PF13657">
    <property type="entry name" value="Couple_hipA"/>
    <property type="match status" value="1"/>
</dbReference>
<evidence type="ECO:0000313" key="3">
    <source>
        <dbReference type="Proteomes" id="UP000003688"/>
    </source>
</evidence>
<keyword evidence="3" id="KW-1185">Reference proteome</keyword>